<organism evidence="2">
    <name type="scientific">Noccaea caerulescens</name>
    <name type="common">Alpine penny-cress</name>
    <name type="synonym">Thlaspi caerulescens</name>
    <dbReference type="NCBI Taxonomy" id="107243"/>
    <lineage>
        <taxon>Eukaryota</taxon>
        <taxon>Viridiplantae</taxon>
        <taxon>Streptophyta</taxon>
        <taxon>Embryophyta</taxon>
        <taxon>Tracheophyta</taxon>
        <taxon>Spermatophyta</taxon>
        <taxon>Magnoliopsida</taxon>
        <taxon>eudicotyledons</taxon>
        <taxon>Gunneridae</taxon>
        <taxon>Pentapetalae</taxon>
        <taxon>rosids</taxon>
        <taxon>malvids</taxon>
        <taxon>Brassicales</taxon>
        <taxon>Brassicaceae</taxon>
        <taxon>Coluteocarpeae</taxon>
        <taxon>Noccaea</taxon>
    </lineage>
</organism>
<gene>
    <name evidence="2" type="ORF">LC_TR8922_c1_g1_i1_g.32255</name>
</gene>
<feature type="compositionally biased region" description="Polar residues" evidence="1">
    <location>
        <begin position="11"/>
        <end position="29"/>
    </location>
</feature>
<accession>A0A1J3FPN4</accession>
<sequence>MLHLRKKHSTNRSQSLHLPISKTDTPKQFSTERIEIKTQIIICIKQSLPNTNSSYIFKVQRGQNTINCIYIYLKSQESKSQTVQNEITYMQNKNHR</sequence>
<dbReference type="EMBL" id="GEVK01008171">
    <property type="protein sequence ID" value="JAU44661.1"/>
    <property type="molecule type" value="Transcribed_RNA"/>
</dbReference>
<dbReference type="AlphaFoldDB" id="A0A1J3FPN4"/>
<feature type="compositionally biased region" description="Basic residues" evidence="1">
    <location>
        <begin position="1"/>
        <end position="10"/>
    </location>
</feature>
<protein>
    <submittedName>
        <fullName evidence="2">Uncharacterized protein</fullName>
    </submittedName>
</protein>
<reference evidence="2" key="1">
    <citation type="submission" date="2016-07" db="EMBL/GenBank/DDBJ databases">
        <title>De novo transcriptome assembly of four accessions of the metal hyperaccumulator plant Noccaea caerulescens.</title>
        <authorList>
            <person name="Blande D."/>
            <person name="Halimaa P."/>
            <person name="Tervahauta A.I."/>
            <person name="Aarts M.G."/>
            <person name="Karenlampi S.O."/>
        </authorList>
    </citation>
    <scope>NUCLEOTIDE SEQUENCE</scope>
</reference>
<name>A0A1J3FPN4_NOCCA</name>
<feature type="region of interest" description="Disordered" evidence="1">
    <location>
        <begin position="1"/>
        <end position="29"/>
    </location>
</feature>
<evidence type="ECO:0000256" key="1">
    <source>
        <dbReference type="SAM" id="MobiDB-lite"/>
    </source>
</evidence>
<proteinExistence type="predicted"/>
<evidence type="ECO:0000313" key="2">
    <source>
        <dbReference type="EMBL" id="JAU44661.1"/>
    </source>
</evidence>